<dbReference type="Proteomes" id="UP001198242">
    <property type="component" value="Unassembled WGS sequence"/>
</dbReference>
<feature type="non-terminal residue" evidence="2">
    <location>
        <position position="1"/>
    </location>
</feature>
<feature type="transmembrane region" description="Helical" evidence="1">
    <location>
        <begin position="229"/>
        <end position="250"/>
    </location>
</feature>
<reference evidence="2 3" key="1">
    <citation type="submission" date="2021-10" db="EMBL/GenBank/DDBJ databases">
        <title>Anaerobic single-cell dispensing facilitates the cultivation of human gut bacteria.</title>
        <authorList>
            <person name="Afrizal A."/>
        </authorList>
    </citation>
    <scope>NUCLEOTIDE SEQUENCE [LARGE SCALE GENOMIC DNA]</scope>
    <source>
        <strain evidence="2 3">CLA-AA-H232</strain>
    </source>
</reference>
<feature type="transmembrane region" description="Helical" evidence="1">
    <location>
        <begin position="59"/>
        <end position="78"/>
    </location>
</feature>
<comment type="caution">
    <text evidence="2">The sequence shown here is derived from an EMBL/GenBank/DDBJ whole genome shotgun (WGS) entry which is preliminary data.</text>
</comment>
<gene>
    <name evidence="2" type="ORF">LKE05_13985</name>
</gene>
<sequence>KKAVKRLVNQKKLSDDLKEFFVDPISKVILKFIKMDRIAREKKRKDLLRVGMDITPEKYYADAIVISLWILCLGALFILIGFPLFFAISVILSFALFFNNIEVVNKKINFINQAITRDLPKFVMIYDHARGDNVQLVDIIEKYRQAACEEFQYDLDLLIVDLKTSSEEAALISFSERTNIQELSNFVNILLGSIKGDDVSTAIKLTEREMEVIRREEKNRKILALPDKVRMAIVATGVMAAIVAVTPIIMDTVKGISMFK</sequence>
<evidence type="ECO:0000256" key="1">
    <source>
        <dbReference type="SAM" id="Phobius"/>
    </source>
</evidence>
<keyword evidence="1" id="KW-1133">Transmembrane helix</keyword>
<keyword evidence="1" id="KW-0472">Membrane</keyword>
<evidence type="ECO:0000313" key="2">
    <source>
        <dbReference type="EMBL" id="MCC2211890.1"/>
    </source>
</evidence>
<evidence type="ECO:0008006" key="4">
    <source>
        <dbReference type="Google" id="ProtNLM"/>
    </source>
</evidence>
<dbReference type="RefSeq" id="WP_308457246.1">
    <property type="nucleotide sequence ID" value="NZ_JAJEQM010000042.1"/>
</dbReference>
<keyword evidence="1" id="KW-0812">Transmembrane</keyword>
<protein>
    <recommendedName>
        <fullName evidence="4">Type II secretion system protein GspF domain-containing protein</fullName>
    </recommendedName>
</protein>
<dbReference type="EMBL" id="JAJEQM010000042">
    <property type="protein sequence ID" value="MCC2211890.1"/>
    <property type="molecule type" value="Genomic_DNA"/>
</dbReference>
<feature type="transmembrane region" description="Helical" evidence="1">
    <location>
        <begin position="84"/>
        <end position="101"/>
    </location>
</feature>
<organism evidence="2 3">
    <name type="scientific">Hominilimicola fabiformis</name>
    <dbReference type="NCBI Taxonomy" id="2885356"/>
    <lineage>
        <taxon>Bacteria</taxon>
        <taxon>Bacillati</taxon>
        <taxon>Bacillota</taxon>
        <taxon>Clostridia</taxon>
        <taxon>Eubacteriales</taxon>
        <taxon>Oscillospiraceae</taxon>
        <taxon>Hominilimicola</taxon>
    </lineage>
</organism>
<proteinExistence type="predicted"/>
<dbReference type="AlphaFoldDB" id="A0AAE3E273"/>
<accession>A0AAE3E273</accession>
<evidence type="ECO:0000313" key="3">
    <source>
        <dbReference type="Proteomes" id="UP001198242"/>
    </source>
</evidence>
<keyword evidence="3" id="KW-1185">Reference proteome</keyword>
<name>A0AAE3E273_9FIRM</name>